<dbReference type="PROSITE" id="PS51257">
    <property type="entry name" value="PROKAR_LIPOPROTEIN"/>
    <property type="match status" value="1"/>
</dbReference>
<evidence type="ECO:0000313" key="9">
    <source>
        <dbReference type="Proteomes" id="UP000636458"/>
    </source>
</evidence>
<comment type="similarity">
    <text evidence="1 4">Belongs to the PstS family.</text>
</comment>
<dbReference type="GO" id="GO:0043190">
    <property type="term" value="C:ATP-binding cassette (ABC) transporter complex"/>
    <property type="evidence" value="ECO:0007669"/>
    <property type="project" value="InterPro"/>
</dbReference>
<keyword evidence="3 4" id="KW-0592">Phosphate transport</keyword>
<keyword evidence="9" id="KW-1185">Reference proteome</keyword>
<feature type="signal peptide" evidence="6">
    <location>
        <begin position="1"/>
        <end position="21"/>
    </location>
</feature>
<gene>
    <name evidence="8" type="primary">pstS</name>
    <name evidence="8" type="ORF">IV501_11450</name>
</gene>
<evidence type="ECO:0000256" key="5">
    <source>
        <dbReference type="PIRSR" id="PIRSR002756-1"/>
    </source>
</evidence>
<name>A0A934SMS9_9MICO</name>
<evidence type="ECO:0000256" key="6">
    <source>
        <dbReference type="SAM" id="SignalP"/>
    </source>
</evidence>
<evidence type="ECO:0000259" key="7">
    <source>
        <dbReference type="Pfam" id="PF12849"/>
    </source>
</evidence>
<evidence type="ECO:0000256" key="3">
    <source>
        <dbReference type="ARBA" id="ARBA00022592"/>
    </source>
</evidence>
<accession>A0A934SMS9</accession>
<dbReference type="GO" id="GO:0035435">
    <property type="term" value="P:phosphate ion transmembrane transport"/>
    <property type="evidence" value="ECO:0007669"/>
    <property type="project" value="InterPro"/>
</dbReference>
<dbReference type="Proteomes" id="UP000636458">
    <property type="component" value="Unassembled WGS sequence"/>
</dbReference>
<dbReference type="InterPro" id="IPR024370">
    <property type="entry name" value="PBP_domain"/>
</dbReference>
<dbReference type="PANTHER" id="PTHR42996:SF1">
    <property type="entry name" value="PHOSPHATE-BINDING PROTEIN PSTS"/>
    <property type="match status" value="1"/>
</dbReference>
<feature type="domain" description="PBP" evidence="7">
    <location>
        <begin position="51"/>
        <end position="347"/>
    </location>
</feature>
<proteinExistence type="inferred from homology"/>
<evidence type="ECO:0000256" key="1">
    <source>
        <dbReference type="ARBA" id="ARBA00008725"/>
    </source>
</evidence>
<protein>
    <recommendedName>
        <fullName evidence="4">Phosphate-binding protein</fullName>
    </recommendedName>
</protein>
<reference evidence="8" key="1">
    <citation type="submission" date="2021-01" db="EMBL/GenBank/DDBJ databases">
        <title>Lacisediminihabitans sp. nov. strain G11-30, isolated from Antarctic Soil.</title>
        <authorList>
            <person name="Li J."/>
        </authorList>
    </citation>
    <scope>NUCLEOTIDE SEQUENCE</scope>
    <source>
        <strain evidence="8">G11-30</strain>
    </source>
</reference>
<dbReference type="RefSeq" id="WP_200556477.1">
    <property type="nucleotide sequence ID" value="NZ_JAEPES010000004.1"/>
</dbReference>
<feature type="chain" id="PRO_5037025751" description="Phosphate-binding protein" evidence="6">
    <location>
        <begin position="22"/>
        <end position="378"/>
    </location>
</feature>
<dbReference type="NCBIfam" id="TIGR00975">
    <property type="entry name" value="3a0107s03"/>
    <property type="match status" value="1"/>
</dbReference>
<dbReference type="SUPFAM" id="SSF53850">
    <property type="entry name" value="Periplasmic binding protein-like II"/>
    <property type="match status" value="1"/>
</dbReference>
<dbReference type="Pfam" id="PF12849">
    <property type="entry name" value="PBP_like_2"/>
    <property type="match status" value="1"/>
</dbReference>
<dbReference type="CDD" id="cd13565">
    <property type="entry name" value="PBP2_PstS"/>
    <property type="match status" value="1"/>
</dbReference>
<keyword evidence="6" id="KW-0732">Signal</keyword>
<dbReference type="AlphaFoldDB" id="A0A934SMS9"/>
<keyword evidence="2 4" id="KW-0813">Transport</keyword>
<comment type="caution">
    <text evidence="8">The sequence shown here is derived from an EMBL/GenBank/DDBJ whole genome shotgun (WGS) entry which is preliminary data.</text>
</comment>
<dbReference type="GO" id="GO:0042301">
    <property type="term" value="F:phosphate ion binding"/>
    <property type="evidence" value="ECO:0007669"/>
    <property type="project" value="InterPro"/>
</dbReference>
<dbReference type="PANTHER" id="PTHR42996">
    <property type="entry name" value="PHOSPHATE-BINDING PROTEIN PSTS"/>
    <property type="match status" value="1"/>
</dbReference>
<sequence>MKFKNVAVVGAFALTATIALAGCAGTSSDTGSSTKPSASATADAYKIDPSLTGTITAGGSSAQANAEAAWVAAFTSQAKGVTINYDKSQGSGGGVTNWLAGSYDFAGSDSPLNPTQVTSSATTCGADGAINLPVYLDGVAVIYNLPGVKNLNLSSEVIAKIFSLKITTWNDPAIAALNPKATLPSTAITTVTRSDGSGTTSNFTNYLSQTQPSIWTYAPSNAWPVAGSSAQQGGSGVVNTVKAGEGTIGYADHSAIGELSSASIQAGTSKDYVAFSAEGASAAFAKAAVATPTAVDGDLSQKLDYTKLTDKSAYPIPLVSYQILCKTFKSADQAKLTKAFVGYVASDIGQKIAAKNAGAAPIPAEMLAKITKSLADVK</sequence>
<feature type="binding site" evidence="5">
    <location>
        <begin position="197"/>
        <end position="199"/>
    </location>
    <ligand>
        <name>phosphate</name>
        <dbReference type="ChEBI" id="CHEBI:43474"/>
    </ligand>
</feature>
<evidence type="ECO:0000256" key="4">
    <source>
        <dbReference type="PIRNR" id="PIRNR002756"/>
    </source>
</evidence>
<feature type="binding site" evidence="5">
    <location>
        <position position="109"/>
    </location>
    <ligand>
        <name>phosphate</name>
        <dbReference type="ChEBI" id="CHEBI:43474"/>
    </ligand>
</feature>
<dbReference type="InterPro" id="IPR050962">
    <property type="entry name" value="Phosphate-bind_PstS"/>
</dbReference>
<feature type="binding site" evidence="5">
    <location>
        <begin position="60"/>
        <end position="62"/>
    </location>
    <ligand>
        <name>phosphate</name>
        <dbReference type="ChEBI" id="CHEBI:43474"/>
    </ligand>
</feature>
<organism evidence="8 9">
    <name type="scientific">Lacisediminihabitans changchengi</name>
    <dbReference type="NCBI Taxonomy" id="2787634"/>
    <lineage>
        <taxon>Bacteria</taxon>
        <taxon>Bacillati</taxon>
        <taxon>Actinomycetota</taxon>
        <taxon>Actinomycetes</taxon>
        <taxon>Micrococcales</taxon>
        <taxon>Microbacteriaceae</taxon>
        <taxon>Lacisediminihabitans</taxon>
    </lineage>
</organism>
<dbReference type="EMBL" id="JAEPES010000004">
    <property type="protein sequence ID" value="MBK4348251.1"/>
    <property type="molecule type" value="Genomic_DNA"/>
</dbReference>
<dbReference type="PIRSF" id="PIRSF002756">
    <property type="entry name" value="PstS"/>
    <property type="match status" value="1"/>
</dbReference>
<feature type="binding site" evidence="5">
    <location>
        <position position="91"/>
    </location>
    <ligand>
        <name>phosphate</name>
        <dbReference type="ChEBI" id="CHEBI:43474"/>
    </ligand>
</feature>
<evidence type="ECO:0000313" key="8">
    <source>
        <dbReference type="EMBL" id="MBK4348251.1"/>
    </source>
</evidence>
<dbReference type="InterPro" id="IPR005673">
    <property type="entry name" value="ABC_phos-bd_PstS"/>
</dbReference>
<dbReference type="Gene3D" id="3.40.190.10">
    <property type="entry name" value="Periplasmic binding protein-like II"/>
    <property type="match status" value="2"/>
</dbReference>
<evidence type="ECO:0000256" key="2">
    <source>
        <dbReference type="ARBA" id="ARBA00022448"/>
    </source>
</evidence>